<dbReference type="Pfam" id="PF22479">
    <property type="entry name" value="Pam3_gp18"/>
    <property type="match status" value="1"/>
</dbReference>
<dbReference type="EMBL" id="CAMXCS010000013">
    <property type="protein sequence ID" value="CAI3960813.1"/>
    <property type="molecule type" value="Genomic_DNA"/>
</dbReference>
<feature type="domain" description="Cyanophage baseplate Pam3 plug gp18" evidence="1">
    <location>
        <begin position="1"/>
        <end position="96"/>
    </location>
</feature>
<comment type="caution">
    <text evidence="2">The sequence shown here is derived from an EMBL/GenBank/DDBJ whole genome shotgun (WGS) entry which is preliminary data.</text>
</comment>
<dbReference type="Proteomes" id="UP001154259">
    <property type="component" value="Unassembled WGS sequence"/>
</dbReference>
<proteinExistence type="predicted"/>
<gene>
    <name evidence="3" type="ORF">R53529_LOCUS2303</name>
    <name evidence="2" type="ORF">R53530_LOCUS2324</name>
</gene>
<evidence type="ECO:0000313" key="2">
    <source>
        <dbReference type="EMBL" id="CAI3959271.1"/>
    </source>
</evidence>
<dbReference type="Proteomes" id="UP001154255">
    <property type="component" value="Unassembled WGS sequence"/>
</dbReference>
<accession>A0A9W4TQA7</accession>
<evidence type="ECO:0000313" key="5">
    <source>
        <dbReference type="Proteomes" id="UP001154259"/>
    </source>
</evidence>
<evidence type="ECO:0000313" key="3">
    <source>
        <dbReference type="EMBL" id="CAI3960813.1"/>
    </source>
</evidence>
<sequence>MELIDIDAVDNQTFSLNLEGASYHFRLKDLGKAGVYLDVNRNGQPLIMGVLCLDRVRIIRSAYKDFPGDLLFVDQNGFTNPTYLGFGTRFLLYHVSKDEDGEVGL</sequence>
<name>A0A9W4TQA7_9PROT</name>
<dbReference type="InterPro" id="IPR054252">
    <property type="entry name" value="Pam3_gp18"/>
</dbReference>
<reference evidence="2" key="1">
    <citation type="submission" date="2022-10" db="EMBL/GenBank/DDBJ databases">
        <authorList>
            <person name="Botero Cardona J."/>
        </authorList>
    </citation>
    <scope>NUCLEOTIDE SEQUENCE</scope>
    <source>
        <strain evidence="2">LMG 31819</strain>
        <strain evidence="3">R-53529</strain>
    </source>
</reference>
<keyword evidence="5" id="KW-1185">Reference proteome</keyword>
<organism evidence="2 4">
    <name type="scientific">Commensalibacter communis</name>
    <dbReference type="NCBI Taxonomy" id="2972786"/>
    <lineage>
        <taxon>Bacteria</taxon>
        <taxon>Pseudomonadati</taxon>
        <taxon>Pseudomonadota</taxon>
        <taxon>Alphaproteobacteria</taxon>
        <taxon>Acetobacterales</taxon>
        <taxon>Acetobacteraceae</taxon>
    </lineage>
</organism>
<dbReference type="AlphaFoldDB" id="A0A9W4TQA7"/>
<dbReference type="RefSeq" id="WP_271790717.1">
    <property type="nucleotide sequence ID" value="NZ_CAMXCM010000013.1"/>
</dbReference>
<evidence type="ECO:0000259" key="1">
    <source>
        <dbReference type="Pfam" id="PF22479"/>
    </source>
</evidence>
<dbReference type="EMBL" id="CAMXCM010000013">
    <property type="protein sequence ID" value="CAI3959271.1"/>
    <property type="molecule type" value="Genomic_DNA"/>
</dbReference>
<protein>
    <recommendedName>
        <fullName evidence="1">Cyanophage baseplate Pam3 plug gp18 domain-containing protein</fullName>
    </recommendedName>
</protein>
<evidence type="ECO:0000313" key="4">
    <source>
        <dbReference type="Proteomes" id="UP001154255"/>
    </source>
</evidence>